<reference evidence="7" key="1">
    <citation type="submission" date="2020-06" db="EMBL/GenBank/DDBJ databases">
        <title>Legume-microbial interactions unlock mineral nutrients during tropical forest succession.</title>
        <authorList>
            <person name="Epihov D.Z."/>
        </authorList>
    </citation>
    <scope>NUCLEOTIDE SEQUENCE [LARGE SCALE GENOMIC DNA]</scope>
    <source>
        <strain evidence="7">Pan2503</strain>
    </source>
</reference>
<dbReference type="InterPro" id="IPR036010">
    <property type="entry name" value="2Fe-2S_ferredoxin-like_sf"/>
</dbReference>
<keyword evidence="1" id="KW-0001">2Fe-2S</keyword>
<dbReference type="GO" id="GO:0051537">
    <property type="term" value="F:2 iron, 2 sulfur cluster binding"/>
    <property type="evidence" value="ECO:0007669"/>
    <property type="project" value="UniProtKB-KW"/>
</dbReference>
<evidence type="ECO:0000256" key="4">
    <source>
        <dbReference type="ARBA" id="ARBA00023004"/>
    </source>
</evidence>
<dbReference type="Pfam" id="PF01799">
    <property type="entry name" value="Fer2_2"/>
    <property type="match status" value="1"/>
</dbReference>
<evidence type="ECO:0000256" key="1">
    <source>
        <dbReference type="ARBA" id="ARBA00022714"/>
    </source>
</evidence>
<name>A0A7V8NN62_9BACT</name>
<evidence type="ECO:0000256" key="3">
    <source>
        <dbReference type="ARBA" id="ARBA00023002"/>
    </source>
</evidence>
<evidence type="ECO:0000259" key="6">
    <source>
        <dbReference type="PROSITE" id="PS51085"/>
    </source>
</evidence>
<evidence type="ECO:0000256" key="5">
    <source>
        <dbReference type="ARBA" id="ARBA00023014"/>
    </source>
</evidence>
<keyword evidence="2" id="KW-0479">Metal-binding</keyword>
<gene>
    <name evidence="7" type="ORF">HRJ53_03960</name>
</gene>
<dbReference type="InterPro" id="IPR012675">
    <property type="entry name" value="Beta-grasp_dom_sf"/>
</dbReference>
<keyword evidence="3" id="KW-0560">Oxidoreductase</keyword>
<dbReference type="PROSITE" id="PS51085">
    <property type="entry name" value="2FE2S_FER_2"/>
    <property type="match status" value="1"/>
</dbReference>
<dbReference type="InterPro" id="IPR002888">
    <property type="entry name" value="2Fe-2S-bd"/>
</dbReference>
<dbReference type="PROSITE" id="PS00197">
    <property type="entry name" value="2FE2S_FER_1"/>
    <property type="match status" value="1"/>
</dbReference>
<dbReference type="GO" id="GO:0046872">
    <property type="term" value="F:metal ion binding"/>
    <property type="evidence" value="ECO:0007669"/>
    <property type="project" value="UniProtKB-KW"/>
</dbReference>
<feature type="domain" description="2Fe-2S ferredoxin-type" evidence="6">
    <location>
        <begin position="3"/>
        <end position="79"/>
    </location>
</feature>
<dbReference type="SUPFAM" id="SSF54292">
    <property type="entry name" value="2Fe-2S ferredoxin-like"/>
    <property type="match status" value="1"/>
</dbReference>
<dbReference type="SUPFAM" id="SSF47741">
    <property type="entry name" value="CO dehydrogenase ISP C-domain like"/>
    <property type="match status" value="1"/>
</dbReference>
<dbReference type="Gene3D" id="3.10.20.30">
    <property type="match status" value="1"/>
</dbReference>
<accession>A0A7V8NN62</accession>
<proteinExistence type="predicted"/>
<keyword evidence="4" id="KW-0408">Iron</keyword>
<dbReference type="EMBL" id="JACDQQ010000384">
    <property type="protein sequence ID" value="MBA0084130.1"/>
    <property type="molecule type" value="Genomic_DNA"/>
</dbReference>
<keyword evidence="5" id="KW-0411">Iron-sulfur</keyword>
<comment type="caution">
    <text evidence="7">The sequence shown here is derived from an EMBL/GenBank/DDBJ whole genome shotgun (WGS) entry which is preliminary data.</text>
</comment>
<dbReference type="PANTHER" id="PTHR44379:SF6">
    <property type="entry name" value="BLR6046 PROTEIN"/>
    <property type="match status" value="1"/>
</dbReference>
<keyword evidence="8" id="KW-1185">Reference proteome</keyword>
<organism evidence="7 8">
    <name type="scientific">Candidatus Acidiferrum panamense</name>
    <dbReference type="NCBI Taxonomy" id="2741543"/>
    <lineage>
        <taxon>Bacteria</taxon>
        <taxon>Pseudomonadati</taxon>
        <taxon>Acidobacteriota</taxon>
        <taxon>Terriglobia</taxon>
        <taxon>Candidatus Acidiferrales</taxon>
        <taxon>Candidatus Acidiferrum</taxon>
    </lineage>
</organism>
<dbReference type="InterPro" id="IPR001041">
    <property type="entry name" value="2Fe-2S_ferredoxin-type"/>
</dbReference>
<dbReference type="Gene3D" id="1.10.150.120">
    <property type="entry name" value="[2Fe-2S]-binding domain"/>
    <property type="match status" value="1"/>
</dbReference>
<evidence type="ECO:0000313" key="8">
    <source>
        <dbReference type="Proteomes" id="UP000567293"/>
    </source>
</evidence>
<dbReference type="InterPro" id="IPR036884">
    <property type="entry name" value="2Fe-2S-bd_dom_sf"/>
</dbReference>
<dbReference type="Proteomes" id="UP000567293">
    <property type="component" value="Unassembled WGS sequence"/>
</dbReference>
<evidence type="ECO:0000256" key="2">
    <source>
        <dbReference type="ARBA" id="ARBA00022723"/>
    </source>
</evidence>
<dbReference type="InterPro" id="IPR051452">
    <property type="entry name" value="Diverse_Oxidoreductases"/>
</dbReference>
<dbReference type="GO" id="GO:0016491">
    <property type="term" value="F:oxidoreductase activity"/>
    <property type="evidence" value="ECO:0007669"/>
    <property type="project" value="UniProtKB-KW"/>
</dbReference>
<dbReference type="PANTHER" id="PTHR44379">
    <property type="entry name" value="OXIDOREDUCTASE WITH IRON-SULFUR SUBUNIT"/>
    <property type="match status" value="1"/>
</dbReference>
<dbReference type="AlphaFoldDB" id="A0A7V8NN62"/>
<protein>
    <submittedName>
        <fullName evidence="7">(2Fe-2S)-binding protein</fullName>
    </submittedName>
</protein>
<sequence length="174" mass="18917">MAYGLRIRVNERSWRVDAAPDTPLLYVLSGELQLNGPRFGCGLAQCGSCSVLIDGVETRSCVTPVSAVGDRAVTTLEGLPAWYARQHGLPKPPALTPVQQAFIDEQTIQCGYCYNGMTIKACELLSKTPRPSEAQIRSAMNGHLCRCGTYPRIIKAIQRAAEAARATAISEHRQ</sequence>
<evidence type="ECO:0000313" key="7">
    <source>
        <dbReference type="EMBL" id="MBA0084130.1"/>
    </source>
</evidence>
<dbReference type="InterPro" id="IPR006058">
    <property type="entry name" value="2Fe2S_fd_BS"/>
</dbReference>